<evidence type="ECO:0000256" key="1">
    <source>
        <dbReference type="ARBA" id="ARBA00001974"/>
    </source>
</evidence>
<keyword evidence="6" id="KW-0227">DNA damage</keyword>
<evidence type="ECO:0000259" key="16">
    <source>
        <dbReference type="PROSITE" id="PS51645"/>
    </source>
</evidence>
<evidence type="ECO:0000256" key="2">
    <source>
        <dbReference type="ARBA" id="ARBA00006409"/>
    </source>
</evidence>
<feature type="region of interest" description="Disordered" evidence="15">
    <location>
        <begin position="1"/>
        <end position="34"/>
    </location>
</feature>
<dbReference type="PROSITE" id="PS51645">
    <property type="entry name" value="PHR_CRY_ALPHA_BETA"/>
    <property type="match status" value="1"/>
</dbReference>
<evidence type="ECO:0000256" key="3">
    <source>
        <dbReference type="ARBA" id="ARBA00013149"/>
    </source>
</evidence>
<dbReference type="GO" id="GO:0000719">
    <property type="term" value="P:photoreactive repair"/>
    <property type="evidence" value="ECO:0007669"/>
    <property type="project" value="TreeGrafter"/>
</dbReference>
<dbReference type="GO" id="GO:0003904">
    <property type="term" value="F:deoxyribodipyrimidine photo-lyase activity"/>
    <property type="evidence" value="ECO:0007669"/>
    <property type="project" value="UniProtKB-EC"/>
</dbReference>
<dbReference type="PROSITE" id="PS01084">
    <property type="entry name" value="DNA_PHOTOLYASES_2_2"/>
    <property type="match status" value="1"/>
</dbReference>
<dbReference type="GO" id="GO:0003677">
    <property type="term" value="F:DNA binding"/>
    <property type="evidence" value="ECO:0007669"/>
    <property type="project" value="UniProtKB-KW"/>
</dbReference>
<dbReference type="SUPFAM" id="SSF48173">
    <property type="entry name" value="Cryptochrome/photolyase FAD-binding domain"/>
    <property type="match status" value="1"/>
</dbReference>
<dbReference type="PANTHER" id="PTHR10211">
    <property type="entry name" value="DEOXYRIBODIPYRIMIDINE PHOTOLYASE"/>
    <property type="match status" value="1"/>
</dbReference>
<evidence type="ECO:0000256" key="11">
    <source>
        <dbReference type="ARBA" id="ARBA00031671"/>
    </source>
</evidence>
<dbReference type="EC" id="4.1.99.3" evidence="3"/>
<dbReference type="SUPFAM" id="SSF52425">
    <property type="entry name" value="Cryptochrome/photolyase, N-terminal domain"/>
    <property type="match status" value="1"/>
</dbReference>
<comment type="catalytic activity">
    <reaction evidence="12">
        <text>cyclobutadipyrimidine (in DNA) = 2 pyrimidine residues (in DNA).</text>
        <dbReference type="EC" id="4.1.99.3"/>
    </reaction>
</comment>
<dbReference type="AlphaFoldDB" id="A0A3S3S407"/>
<dbReference type="Pfam" id="PF00875">
    <property type="entry name" value="DNA_photolyase"/>
    <property type="match status" value="1"/>
</dbReference>
<evidence type="ECO:0000256" key="8">
    <source>
        <dbReference type="ARBA" id="ARBA00023125"/>
    </source>
</evidence>
<reference evidence="17 18" key="1">
    <citation type="journal article" date="2018" name="Gigascience">
        <title>Genomes of trombidid mites reveal novel predicted allergens and laterally-transferred genes associated with secondary metabolism.</title>
        <authorList>
            <person name="Dong X."/>
            <person name="Chaisiri K."/>
            <person name="Xia D."/>
            <person name="Armstrong S.D."/>
            <person name="Fang Y."/>
            <person name="Donnelly M.J."/>
            <person name="Kadowaki T."/>
            <person name="McGarry J.W."/>
            <person name="Darby A.C."/>
            <person name="Makepeace B.L."/>
        </authorList>
    </citation>
    <scope>NUCLEOTIDE SEQUENCE [LARGE SCALE GENOMIC DNA]</scope>
    <source>
        <strain evidence="17">UoL-WK</strain>
    </source>
</reference>
<dbReference type="InterPro" id="IPR052219">
    <property type="entry name" value="Photolyase_Class-2"/>
</dbReference>
<dbReference type="InterPro" id="IPR036134">
    <property type="entry name" value="Crypto/Photolyase_FAD-like_sf"/>
</dbReference>
<dbReference type="InterPro" id="IPR008148">
    <property type="entry name" value="DNA_photolyase_2"/>
</dbReference>
<dbReference type="InterPro" id="IPR032673">
    <property type="entry name" value="DNA_photolyase_2_CS"/>
</dbReference>
<dbReference type="STRING" id="1965070.A0A3S3S407"/>
<dbReference type="OrthoDB" id="496749at2759"/>
<evidence type="ECO:0000256" key="7">
    <source>
        <dbReference type="ARBA" id="ARBA00022827"/>
    </source>
</evidence>
<name>A0A3S3S407_9ACAR</name>
<proteinExistence type="inferred from homology"/>
<dbReference type="InterPro" id="IPR014729">
    <property type="entry name" value="Rossmann-like_a/b/a_fold"/>
</dbReference>
<dbReference type="EMBL" id="NCKU01002784">
    <property type="protein sequence ID" value="RWS08790.1"/>
    <property type="molecule type" value="Genomic_DNA"/>
</dbReference>
<sequence length="507" mass="59381">MSQSNAKRRKVEHRQSAVKVKQEVCDENDSDGDNDPCSAIRKSRSLIARSINEFNFNKKRVRVLSDESEVCEDCKSIIYWITRDARVEDNWSMLYAQRLSLKFNVPLYVCFCLVPKFLNATKRQYNFLLKGLQEVERDCHNLNIPFRLLIGEASQVLPLFAKQHDAGAIVTDFSPLRIKRDWIENLKVKLHKNIPICQVDAHNIVPCWVASPKLEYGARTIRKKIHDKLAEFLTHFPPVIRSPFECEIKSNNWDAALKSLQIDDETVDDVKWAVPGTEAGIRMLISFCNERLKDYASKRNNPNYNCLSNLSPWFHFGHLSVQRAILEVKKYSNKYKESVDAFIEEAIIRRELAENFCYYNDKYDSLEGAWDWAKITLKAHEKDKRPYIFSKEQLEKAQTLDPLWNAAQRQMLREGKMHGFLRMYWAKKILEWTKSPEEALEIAIFLNDKYNLDGRDPNGYVGCMWSICGVHDQGWAERPIFGKIRYMNYEGCKRKFDVSEFENKYKP</sequence>
<keyword evidence="18" id="KW-1185">Reference proteome</keyword>
<comment type="caution">
    <text evidence="17">The sequence shown here is derived from an EMBL/GenBank/DDBJ whole genome shotgun (WGS) entry which is preliminary data.</text>
</comment>
<protein>
    <recommendedName>
        <fullName evidence="4">Deoxyribodipyrimidine photo-lyase</fullName>
        <ecNumber evidence="3">4.1.99.3</ecNumber>
    </recommendedName>
    <alternativeName>
        <fullName evidence="11">DNA photolyase</fullName>
    </alternativeName>
    <alternativeName>
        <fullName evidence="14">Photoreactivating enzyme</fullName>
    </alternativeName>
</protein>
<evidence type="ECO:0000256" key="10">
    <source>
        <dbReference type="ARBA" id="ARBA00023239"/>
    </source>
</evidence>
<dbReference type="PROSITE" id="PS01083">
    <property type="entry name" value="DNA_PHOTOLYASES_2_1"/>
    <property type="match status" value="1"/>
</dbReference>
<keyword evidence="7" id="KW-0274">FAD</keyword>
<comment type="function">
    <text evidence="13">Involved in repair of UV radiation-induced DNA damage. Catalyzes the light-dependent monomerization (300-600 nm) of cyclobutyl pyrimidine dimers (in cis-syn configuration), which are formed between adjacent bases on the same DNA strand upon exposure to ultraviolet radiation.</text>
</comment>
<evidence type="ECO:0000313" key="18">
    <source>
        <dbReference type="Proteomes" id="UP000285301"/>
    </source>
</evidence>
<keyword evidence="8" id="KW-0238">DNA-binding</keyword>
<evidence type="ECO:0000256" key="13">
    <source>
        <dbReference type="ARBA" id="ARBA00059220"/>
    </source>
</evidence>
<feature type="domain" description="Photolyase/cryptochrome alpha/beta" evidence="16">
    <location>
        <begin position="75"/>
        <end position="207"/>
    </location>
</feature>
<dbReference type="PANTHER" id="PTHR10211:SF0">
    <property type="entry name" value="DEOXYRIBODIPYRIMIDINE PHOTO-LYASE"/>
    <property type="match status" value="1"/>
</dbReference>
<evidence type="ECO:0000256" key="15">
    <source>
        <dbReference type="SAM" id="MobiDB-lite"/>
    </source>
</evidence>
<evidence type="ECO:0000256" key="6">
    <source>
        <dbReference type="ARBA" id="ARBA00022763"/>
    </source>
</evidence>
<comment type="cofactor">
    <cofactor evidence="1">
        <name>FAD</name>
        <dbReference type="ChEBI" id="CHEBI:57692"/>
    </cofactor>
</comment>
<keyword evidence="9" id="KW-0234">DNA repair</keyword>
<evidence type="ECO:0000256" key="12">
    <source>
        <dbReference type="ARBA" id="ARBA00033999"/>
    </source>
</evidence>
<evidence type="ECO:0000256" key="9">
    <source>
        <dbReference type="ARBA" id="ARBA00023204"/>
    </source>
</evidence>
<dbReference type="GO" id="GO:0009650">
    <property type="term" value="P:UV protection"/>
    <property type="evidence" value="ECO:0007669"/>
    <property type="project" value="UniProtKB-ARBA"/>
</dbReference>
<feature type="compositionally biased region" description="Basic residues" evidence="15">
    <location>
        <begin position="1"/>
        <end position="12"/>
    </location>
</feature>
<dbReference type="Gene3D" id="3.40.50.620">
    <property type="entry name" value="HUPs"/>
    <property type="match status" value="1"/>
</dbReference>
<dbReference type="InterPro" id="IPR006050">
    <property type="entry name" value="DNA_photolyase_N"/>
</dbReference>
<feature type="compositionally biased region" description="Acidic residues" evidence="15">
    <location>
        <begin position="25"/>
        <end position="34"/>
    </location>
</feature>
<dbReference type="Gene3D" id="1.25.40.80">
    <property type="match status" value="1"/>
</dbReference>
<dbReference type="FunFam" id="1.10.579.10:FF:000002">
    <property type="entry name" value="Deoxyribodipyrimidine photolyase"/>
    <property type="match status" value="1"/>
</dbReference>
<evidence type="ECO:0000313" key="17">
    <source>
        <dbReference type="EMBL" id="RWS08790.1"/>
    </source>
</evidence>
<accession>A0A3S3S407</accession>
<dbReference type="NCBIfam" id="TIGR00591">
    <property type="entry name" value="phr2"/>
    <property type="match status" value="1"/>
</dbReference>
<comment type="similarity">
    <text evidence="2">Belongs to the DNA photolyase class-2 family.</text>
</comment>
<evidence type="ECO:0000256" key="14">
    <source>
        <dbReference type="ARBA" id="ARBA00083107"/>
    </source>
</evidence>
<keyword evidence="10 17" id="KW-0456">Lyase</keyword>
<keyword evidence="5" id="KW-0285">Flavoprotein</keyword>
<organism evidence="17 18">
    <name type="scientific">Dinothrombium tinctorium</name>
    <dbReference type="NCBI Taxonomy" id="1965070"/>
    <lineage>
        <taxon>Eukaryota</taxon>
        <taxon>Metazoa</taxon>
        <taxon>Ecdysozoa</taxon>
        <taxon>Arthropoda</taxon>
        <taxon>Chelicerata</taxon>
        <taxon>Arachnida</taxon>
        <taxon>Acari</taxon>
        <taxon>Acariformes</taxon>
        <taxon>Trombidiformes</taxon>
        <taxon>Prostigmata</taxon>
        <taxon>Anystina</taxon>
        <taxon>Parasitengona</taxon>
        <taxon>Trombidioidea</taxon>
        <taxon>Trombidiidae</taxon>
        <taxon>Dinothrombium</taxon>
    </lineage>
</organism>
<dbReference type="Proteomes" id="UP000285301">
    <property type="component" value="Unassembled WGS sequence"/>
</dbReference>
<dbReference type="FunFam" id="1.25.40.80:FF:000004">
    <property type="entry name" value="Deoxyribodipyrimidine photolyase"/>
    <property type="match status" value="1"/>
</dbReference>
<dbReference type="InterPro" id="IPR036155">
    <property type="entry name" value="Crypto/Photolyase_N_sf"/>
</dbReference>
<dbReference type="Gene3D" id="1.10.579.10">
    <property type="entry name" value="DNA Cyclobutane Dipyrimidine Photolyase, subunit A, domain 3"/>
    <property type="match status" value="1"/>
</dbReference>
<evidence type="ECO:0000256" key="4">
    <source>
        <dbReference type="ARBA" id="ARBA00014046"/>
    </source>
</evidence>
<gene>
    <name evidence="17" type="ORF">B4U79_12868</name>
</gene>
<evidence type="ECO:0000256" key="5">
    <source>
        <dbReference type="ARBA" id="ARBA00022630"/>
    </source>
</evidence>
<dbReference type="FunFam" id="3.40.50.620:FF:000110">
    <property type="entry name" value="Deoxyribodipyrimidine photolyase"/>
    <property type="match status" value="1"/>
</dbReference>